<evidence type="ECO:0000313" key="2">
    <source>
        <dbReference type="Proteomes" id="UP000240974"/>
    </source>
</evidence>
<proteinExistence type="predicted"/>
<dbReference type="InterPro" id="IPR029058">
    <property type="entry name" value="AB_hydrolase_fold"/>
</dbReference>
<dbReference type="AlphaFoldDB" id="A0A2T3FYD0"/>
<dbReference type="Gene3D" id="3.40.50.1820">
    <property type="entry name" value="alpha/beta hydrolase"/>
    <property type="match status" value="1"/>
</dbReference>
<reference evidence="1 2" key="1">
    <citation type="journal article" date="2019" name="Int. J. Syst. Evol. Microbiol.">
        <title>Faecalibacillus intestinalis gen. nov., sp. nov. and Faecalibacillus faecis sp. nov., isolated from human faeces.</title>
        <authorList>
            <person name="Seo B."/>
            <person name="Jeon K."/>
            <person name="Baek I."/>
            <person name="Lee Y.M."/>
            <person name="Baek K."/>
            <person name="Ko G."/>
        </authorList>
    </citation>
    <scope>NUCLEOTIDE SEQUENCE [LARGE SCALE GENOMIC DNA]</scope>
    <source>
        <strain evidence="1 2">SNUG30099</strain>
    </source>
</reference>
<dbReference type="RefSeq" id="WP_107030078.1">
    <property type="nucleotide sequence ID" value="NZ_JBGLLQ010000003.1"/>
</dbReference>
<gene>
    <name evidence="1" type="ORF">C7U54_09075</name>
</gene>
<sequence length="250" mass="29391">MIIQEEMYIRSLKRTRKIDIYVPDDYQTSKKRYPVLIINDGQNAFFDEQSYIGKSWGFLQAVKQLNIDVILVAIYCNFELLKREDEYGPWMMNQDLSREYGTHRLVGGEGNAYVTFLTTQLKPYLDQNFPTKIDDYGIVGSSMGALISFYAFLKYPTIFKKCAILSTAFWIYEEEFVNLLKVSSISHNMLYMDVGGQEDDKRYIPSNEHLKECIEGKLQNYQYHFFPNGKHSEYDWSQRVPLFLEMFYGG</sequence>
<dbReference type="Proteomes" id="UP000240974">
    <property type="component" value="Unassembled WGS sequence"/>
</dbReference>
<dbReference type="InterPro" id="IPR050583">
    <property type="entry name" value="Mycobacterial_A85_antigen"/>
</dbReference>
<protein>
    <submittedName>
        <fullName evidence="1">Carbohydrate esterase</fullName>
    </submittedName>
</protein>
<comment type="caution">
    <text evidence="1">The sequence shown here is derived from an EMBL/GenBank/DDBJ whole genome shotgun (WGS) entry which is preliminary data.</text>
</comment>
<dbReference type="PANTHER" id="PTHR48098:SF6">
    <property type="entry name" value="FERRI-BACILLIBACTIN ESTERASE BESA"/>
    <property type="match status" value="1"/>
</dbReference>
<accession>A0A2T3FYD0</accession>
<organism evidence="1 2">
    <name type="scientific">Faecalibacillus intestinalis</name>
    <dbReference type="NCBI Taxonomy" id="1982626"/>
    <lineage>
        <taxon>Bacteria</taxon>
        <taxon>Bacillati</taxon>
        <taxon>Bacillota</taxon>
        <taxon>Erysipelotrichia</taxon>
        <taxon>Erysipelotrichales</taxon>
        <taxon>Coprobacillaceae</taxon>
        <taxon>Faecalibacillus</taxon>
    </lineage>
</organism>
<dbReference type="SUPFAM" id="SSF53474">
    <property type="entry name" value="alpha/beta-Hydrolases"/>
    <property type="match status" value="1"/>
</dbReference>
<dbReference type="InterPro" id="IPR000801">
    <property type="entry name" value="Esterase-like"/>
</dbReference>
<keyword evidence="2" id="KW-1185">Reference proteome</keyword>
<dbReference type="PANTHER" id="PTHR48098">
    <property type="entry name" value="ENTEROCHELIN ESTERASE-RELATED"/>
    <property type="match status" value="1"/>
</dbReference>
<name>A0A2T3FYD0_9FIRM</name>
<evidence type="ECO:0000313" key="1">
    <source>
        <dbReference type="EMBL" id="PST40295.1"/>
    </source>
</evidence>
<dbReference type="Pfam" id="PF00756">
    <property type="entry name" value="Esterase"/>
    <property type="match status" value="1"/>
</dbReference>
<dbReference type="EMBL" id="PYLQ01000012">
    <property type="protein sequence ID" value="PST40295.1"/>
    <property type="molecule type" value="Genomic_DNA"/>
</dbReference>